<dbReference type="VEuPathDB" id="TrichDB:TRFO_41509"/>
<dbReference type="RefSeq" id="XP_068369999.1">
    <property type="nucleotide sequence ID" value="XM_068513813.1"/>
</dbReference>
<dbReference type="EMBL" id="MLAK01000064">
    <property type="protein sequence ID" value="OHT16863.1"/>
    <property type="molecule type" value="Genomic_DNA"/>
</dbReference>
<dbReference type="Proteomes" id="UP000179807">
    <property type="component" value="Unassembled WGS sequence"/>
</dbReference>
<accession>A0A1J4L025</accession>
<evidence type="ECO:0000313" key="3">
    <source>
        <dbReference type="Proteomes" id="UP000179807"/>
    </source>
</evidence>
<gene>
    <name evidence="2" type="ORF">TRFO_41509</name>
</gene>
<reference evidence="2" key="1">
    <citation type="submission" date="2016-10" db="EMBL/GenBank/DDBJ databases">
        <authorList>
            <person name="Benchimol M."/>
            <person name="Almeida L.G."/>
            <person name="Vasconcelos A.T."/>
            <person name="Perreira-Neves A."/>
            <person name="Rosa I.A."/>
            <person name="Tasca T."/>
            <person name="Bogo M.R."/>
            <person name="de Souza W."/>
        </authorList>
    </citation>
    <scope>NUCLEOTIDE SEQUENCE [LARGE SCALE GENOMIC DNA]</scope>
    <source>
        <strain evidence="2">K</strain>
    </source>
</reference>
<evidence type="ECO:0000313" key="2">
    <source>
        <dbReference type="EMBL" id="OHT16863.1"/>
    </source>
</evidence>
<organism evidence="2 3">
    <name type="scientific">Tritrichomonas foetus</name>
    <dbReference type="NCBI Taxonomy" id="1144522"/>
    <lineage>
        <taxon>Eukaryota</taxon>
        <taxon>Metamonada</taxon>
        <taxon>Parabasalia</taxon>
        <taxon>Tritrichomonadida</taxon>
        <taxon>Tritrichomonadidae</taxon>
        <taxon>Tritrichomonas</taxon>
    </lineage>
</organism>
<dbReference type="Pfam" id="PF10358">
    <property type="entry name" value="NT-C2"/>
    <property type="match status" value="1"/>
</dbReference>
<evidence type="ECO:0000259" key="1">
    <source>
        <dbReference type="Pfam" id="PF10358"/>
    </source>
</evidence>
<comment type="caution">
    <text evidence="2">The sequence shown here is derived from an EMBL/GenBank/DDBJ whole genome shotgun (WGS) entry which is preliminary data.</text>
</comment>
<dbReference type="AlphaFoldDB" id="A0A1J4L025"/>
<protein>
    <recommendedName>
        <fullName evidence="1">C2 NT-type domain-containing protein</fullName>
    </recommendedName>
</protein>
<dbReference type="InterPro" id="IPR019448">
    <property type="entry name" value="NT-C2"/>
</dbReference>
<sequence length="598" mass="69119">MNSGSPHQSKDKYTFTLVLESLQILENDDSPYFIKLKYIKKIGTTEHYIPSTNGMINLQKEFTFAAKKHTLKKNHSMTIKIIQCLKKNKKIGQIKVDLYQHLDKISGTTKTVPFRNHHSDDKHNRGNLTFSIFSKRENNKDHQITQNKEEIASLIEATNDAASHTTRKTTSVNFGHLQMNNGLNIDQLNRPGKPKLADMLNTEVKLNNKNQNIAKREQKKSLTSLNEFLSSNRKGPILPASASFGSIPLHKQTSLIEPKNDKDHQIDQILSEFDHILNLKIEYSDNQIRSFEGPDSFIFAQCLSFQLFSDVGDEVFSEIVKVLPKKICDSLIISTFNDQRRKFFPLYGLSALLKQPPSNLKNEIKLNRTTQVFDALQPKTLEYLKKFTFSYANLFELHAQSVIDNKSDNEKLIEDIRQIFDAYLIACQAPKEFEFILSKAIFAAFDSLLLQFLLNRTNVTFLDSISWNSFCTRFRENFSCNLSLFSQAVQVIQMTSVIDKNPKEINNISNKLTPYIILQILKKREIDDSLTTKPDITKFINCWEIKDEHCEIDFQSLFNWEKLLMNSYQHVHSDNWKDVNIPAQFECKFPLLNIYFAD</sequence>
<name>A0A1J4L025_9EUKA</name>
<proteinExistence type="predicted"/>
<feature type="domain" description="C2 NT-type" evidence="1">
    <location>
        <begin position="9"/>
        <end position="134"/>
    </location>
</feature>
<dbReference type="GeneID" id="94848517"/>
<keyword evidence="3" id="KW-1185">Reference proteome</keyword>